<dbReference type="Proteomes" id="UP000248423">
    <property type="component" value="Unassembled WGS sequence"/>
</dbReference>
<dbReference type="InterPro" id="IPR000383">
    <property type="entry name" value="Xaa-Pro-like_dom"/>
</dbReference>
<dbReference type="EMBL" id="KZ826423">
    <property type="protein sequence ID" value="PYI01173.1"/>
    <property type="molecule type" value="Genomic_DNA"/>
</dbReference>
<feature type="domain" description="Xaa-Pro dipeptidyl-peptidase-like" evidence="1">
    <location>
        <begin position="156"/>
        <end position="404"/>
    </location>
</feature>
<gene>
    <name evidence="2" type="ORF">BO78DRAFT_433864</name>
</gene>
<evidence type="ECO:0000259" key="1">
    <source>
        <dbReference type="Pfam" id="PF02129"/>
    </source>
</evidence>
<dbReference type="Gene3D" id="1.20.1440.110">
    <property type="entry name" value="acylaminoacyl peptidase"/>
    <property type="match status" value="1"/>
</dbReference>
<dbReference type="STRING" id="1448318.A0A319F728"/>
<dbReference type="InterPro" id="IPR050261">
    <property type="entry name" value="FrsA_esterase"/>
</dbReference>
<dbReference type="PANTHER" id="PTHR22946">
    <property type="entry name" value="DIENELACTONE HYDROLASE DOMAIN-CONTAINING PROTEIN-RELATED"/>
    <property type="match status" value="1"/>
</dbReference>
<dbReference type="SUPFAM" id="SSF53474">
    <property type="entry name" value="alpha/beta-Hydrolases"/>
    <property type="match status" value="1"/>
</dbReference>
<proteinExistence type="predicted"/>
<evidence type="ECO:0000313" key="2">
    <source>
        <dbReference type="EMBL" id="PYI01173.1"/>
    </source>
</evidence>
<dbReference type="OrthoDB" id="249703at2759"/>
<dbReference type="AlphaFoldDB" id="A0A319F728"/>
<dbReference type="VEuPathDB" id="FungiDB:BO78DRAFT_433864"/>
<dbReference type="Gene3D" id="3.40.50.1820">
    <property type="entry name" value="alpha/beta hydrolase"/>
    <property type="match status" value="1"/>
</dbReference>
<protein>
    <submittedName>
        <fullName evidence="2">Alpha/beta-hydrolase</fullName>
    </submittedName>
</protein>
<accession>A0A319F728</accession>
<name>A0A319F728_ASPSB</name>
<sequence>MPRETKLAQDDINSSAIFQLSNDTEFAFVLETVLSLSNNRGAATAEVLRAASQITPGDFESWYNEFLYLGNAIHAKAAAIDSSRFPVSAREAYFRSSTYYRYAPFFLHANASDPRINTLGALAVDDFNRAAALLPLPAENIDLPASSPNIPGGDFYVPARFFKAQQGNAKLPTIIVGTGYDAAHEDIYHEIGVEILERGWNVITFEGPGQPTVLRDENLGFIPDWWNVVSPVVDYLETRPDVDMDHVALAGVSFGGELIPLAASREHRLSAVLAIDGMSSLYELFEAGFSATNITDLYDDGDYAKFDEEIWALEYDSSETSLRWMLAQSLFTFNTDSPSDWWSRLPAFTVNATMLANISCPVFIGEGENDSSAPGQAEEMVKAIGKNATYNLFRTDVGAGEHCQIGAEAQLAQVAWDWLADTWDHVRLPTNLTNVVA</sequence>
<evidence type="ECO:0000313" key="3">
    <source>
        <dbReference type="Proteomes" id="UP000248423"/>
    </source>
</evidence>
<keyword evidence="2" id="KW-0378">Hydrolase</keyword>
<keyword evidence="3" id="KW-1185">Reference proteome</keyword>
<dbReference type="InterPro" id="IPR029058">
    <property type="entry name" value="AB_hydrolase_fold"/>
</dbReference>
<dbReference type="Pfam" id="PF02129">
    <property type="entry name" value="Peptidase_S15"/>
    <property type="match status" value="1"/>
</dbReference>
<organism evidence="2 3">
    <name type="scientific">Aspergillus sclerotiicarbonarius (strain CBS 121057 / IBT 28362)</name>
    <dbReference type="NCBI Taxonomy" id="1448318"/>
    <lineage>
        <taxon>Eukaryota</taxon>
        <taxon>Fungi</taxon>
        <taxon>Dikarya</taxon>
        <taxon>Ascomycota</taxon>
        <taxon>Pezizomycotina</taxon>
        <taxon>Eurotiomycetes</taxon>
        <taxon>Eurotiomycetidae</taxon>
        <taxon>Eurotiales</taxon>
        <taxon>Aspergillaceae</taxon>
        <taxon>Aspergillus</taxon>
        <taxon>Aspergillus subgen. Circumdati</taxon>
    </lineage>
</organism>
<reference evidence="2 3" key="1">
    <citation type="submission" date="2018-02" db="EMBL/GenBank/DDBJ databases">
        <title>The genomes of Aspergillus section Nigri reveals drivers in fungal speciation.</title>
        <authorList>
            <consortium name="DOE Joint Genome Institute"/>
            <person name="Vesth T.C."/>
            <person name="Nybo J."/>
            <person name="Theobald S."/>
            <person name="Brandl J."/>
            <person name="Frisvad J.C."/>
            <person name="Nielsen K.F."/>
            <person name="Lyhne E.K."/>
            <person name="Kogle M.E."/>
            <person name="Kuo A."/>
            <person name="Riley R."/>
            <person name="Clum A."/>
            <person name="Nolan M."/>
            <person name="Lipzen A."/>
            <person name="Salamov A."/>
            <person name="Henrissat B."/>
            <person name="Wiebenga A."/>
            <person name="De vries R.P."/>
            <person name="Grigoriev I.V."/>
            <person name="Mortensen U.H."/>
            <person name="Andersen M.R."/>
            <person name="Baker S.E."/>
        </authorList>
    </citation>
    <scope>NUCLEOTIDE SEQUENCE [LARGE SCALE GENOMIC DNA]</scope>
    <source>
        <strain evidence="2 3">CBS 121057</strain>
    </source>
</reference>
<dbReference type="GO" id="GO:0016787">
    <property type="term" value="F:hydrolase activity"/>
    <property type="evidence" value="ECO:0007669"/>
    <property type="project" value="UniProtKB-KW"/>
</dbReference>
<dbReference type="PANTHER" id="PTHR22946:SF12">
    <property type="entry name" value="CONIDIAL PIGMENT BIOSYNTHESIS PROTEIN AYG1 (AFU_ORTHOLOGUE AFUA_2G17550)"/>
    <property type="match status" value="1"/>
</dbReference>